<feature type="transmembrane region" description="Helical" evidence="19">
    <location>
        <begin position="376"/>
        <end position="395"/>
    </location>
</feature>
<keyword evidence="9 19" id="KW-0812">Transmembrane</keyword>
<dbReference type="Pfam" id="PF13631">
    <property type="entry name" value="Cytochrom_B_N_2"/>
    <property type="match status" value="1"/>
</dbReference>
<evidence type="ECO:0000256" key="11">
    <source>
        <dbReference type="ARBA" id="ARBA00022967"/>
    </source>
</evidence>
<protein>
    <recommendedName>
        <fullName evidence="4">Cytochrome bc1 complex cytochrome b subunit</fullName>
        <ecNumber evidence="3">7.1.1.8</ecNumber>
    </recommendedName>
    <alternativeName>
        <fullName evidence="17">Cytochrome bc1 reductase complex subunit QcrB</fullName>
    </alternativeName>
</protein>
<evidence type="ECO:0000256" key="1">
    <source>
        <dbReference type="ARBA" id="ARBA00001971"/>
    </source>
</evidence>
<dbReference type="Gene3D" id="1.20.810.10">
    <property type="entry name" value="Cytochrome Bc1 Complex, Chain C"/>
    <property type="match status" value="1"/>
</dbReference>
<evidence type="ECO:0000256" key="5">
    <source>
        <dbReference type="ARBA" id="ARBA00022448"/>
    </source>
</evidence>
<evidence type="ECO:0000256" key="17">
    <source>
        <dbReference type="ARBA" id="ARBA00029568"/>
    </source>
</evidence>
<feature type="transmembrane region" description="Helical" evidence="19">
    <location>
        <begin position="415"/>
        <end position="432"/>
    </location>
</feature>
<dbReference type="EC" id="7.1.1.8" evidence="3"/>
<dbReference type="GO" id="GO:0005886">
    <property type="term" value="C:plasma membrane"/>
    <property type="evidence" value="ECO:0007669"/>
    <property type="project" value="UniProtKB-SubCell"/>
</dbReference>
<evidence type="ECO:0000256" key="12">
    <source>
        <dbReference type="ARBA" id="ARBA00022982"/>
    </source>
</evidence>
<feature type="transmembrane region" description="Helical" evidence="19">
    <location>
        <begin position="146"/>
        <end position="166"/>
    </location>
</feature>
<dbReference type="GO" id="GO:0022904">
    <property type="term" value="P:respiratory electron transport chain"/>
    <property type="evidence" value="ECO:0007669"/>
    <property type="project" value="InterPro"/>
</dbReference>
<evidence type="ECO:0000259" key="20">
    <source>
        <dbReference type="PROSITE" id="PS51002"/>
    </source>
</evidence>
<evidence type="ECO:0000256" key="16">
    <source>
        <dbReference type="ARBA" id="ARBA00029351"/>
    </source>
</evidence>
<evidence type="ECO:0000313" key="22">
    <source>
        <dbReference type="Proteomes" id="UP000196581"/>
    </source>
</evidence>
<reference evidence="22" key="1">
    <citation type="submission" date="2017-02" db="EMBL/GenBank/DDBJ databases">
        <authorList>
            <person name="Dridi B."/>
        </authorList>
    </citation>
    <scope>NUCLEOTIDE SEQUENCE [LARGE SCALE GENOMIC DNA]</scope>
    <source>
        <strain evidence="22">B Co 03.10</strain>
    </source>
</reference>
<proteinExistence type="predicted"/>
<dbReference type="RefSeq" id="WP_087006470.1">
    <property type="nucleotide sequence ID" value="NZ_FWFF01000010.1"/>
</dbReference>
<keyword evidence="7" id="KW-0349">Heme</keyword>
<feature type="transmembrane region" description="Helical" evidence="19">
    <location>
        <begin position="212"/>
        <end position="236"/>
    </location>
</feature>
<evidence type="ECO:0000256" key="15">
    <source>
        <dbReference type="ARBA" id="ARBA00023136"/>
    </source>
</evidence>
<dbReference type="Proteomes" id="UP000196581">
    <property type="component" value="Unassembled WGS sequence"/>
</dbReference>
<evidence type="ECO:0000256" key="18">
    <source>
        <dbReference type="SAM" id="MobiDB-lite"/>
    </source>
</evidence>
<evidence type="ECO:0000256" key="7">
    <source>
        <dbReference type="ARBA" id="ARBA00022617"/>
    </source>
</evidence>
<evidence type="ECO:0000256" key="4">
    <source>
        <dbReference type="ARBA" id="ARBA00016116"/>
    </source>
</evidence>
<keyword evidence="14" id="KW-0408">Iron</keyword>
<keyword evidence="5" id="KW-0813">Transport</keyword>
<comment type="catalytic activity">
    <reaction evidence="16">
        <text>a quinol + 2 Fe(III)-[cytochrome c](out) = a quinone + 2 Fe(II)-[cytochrome c](out) + 2 H(+)(out)</text>
        <dbReference type="Rhea" id="RHEA:11484"/>
        <dbReference type="Rhea" id="RHEA-COMP:10350"/>
        <dbReference type="Rhea" id="RHEA-COMP:14399"/>
        <dbReference type="ChEBI" id="CHEBI:15378"/>
        <dbReference type="ChEBI" id="CHEBI:24646"/>
        <dbReference type="ChEBI" id="CHEBI:29033"/>
        <dbReference type="ChEBI" id="CHEBI:29034"/>
        <dbReference type="ChEBI" id="CHEBI:132124"/>
        <dbReference type="EC" id="7.1.1.8"/>
    </reaction>
</comment>
<comment type="cofactor">
    <cofactor evidence="1">
        <name>heme</name>
        <dbReference type="ChEBI" id="CHEBI:30413"/>
    </cofactor>
</comment>
<feature type="transmembrane region" description="Helical" evidence="19">
    <location>
        <begin position="332"/>
        <end position="356"/>
    </location>
</feature>
<evidence type="ECO:0000313" key="21">
    <source>
        <dbReference type="EMBL" id="SLM96906.1"/>
    </source>
</evidence>
<dbReference type="GO" id="GO:0008121">
    <property type="term" value="F:quinol-cytochrome-c reductase activity"/>
    <property type="evidence" value="ECO:0007669"/>
    <property type="project" value="UniProtKB-EC"/>
</dbReference>
<dbReference type="PANTHER" id="PTHR19271:SF16">
    <property type="entry name" value="CYTOCHROME B"/>
    <property type="match status" value="1"/>
</dbReference>
<evidence type="ECO:0000256" key="10">
    <source>
        <dbReference type="ARBA" id="ARBA00022723"/>
    </source>
</evidence>
<feature type="transmembrane region" description="Helical" evidence="19">
    <location>
        <begin position="50"/>
        <end position="69"/>
    </location>
</feature>
<keyword evidence="12" id="KW-0249">Electron transport</keyword>
<evidence type="ECO:0000256" key="3">
    <source>
        <dbReference type="ARBA" id="ARBA00012951"/>
    </source>
</evidence>
<evidence type="ECO:0000256" key="14">
    <source>
        <dbReference type="ARBA" id="ARBA00023004"/>
    </source>
</evidence>
<dbReference type="EMBL" id="FWFF01000010">
    <property type="protein sequence ID" value="SLM96906.1"/>
    <property type="molecule type" value="Genomic_DNA"/>
</dbReference>
<keyword evidence="21" id="KW-0560">Oxidoreductase</keyword>
<keyword evidence="13 19" id="KW-1133">Transmembrane helix</keyword>
<dbReference type="PANTHER" id="PTHR19271">
    <property type="entry name" value="CYTOCHROME B"/>
    <property type="match status" value="1"/>
</dbReference>
<dbReference type="InterPro" id="IPR027387">
    <property type="entry name" value="Cytb/b6-like_sf"/>
</dbReference>
<dbReference type="InterPro" id="IPR016174">
    <property type="entry name" value="Di-haem_cyt_TM"/>
</dbReference>
<dbReference type="PROSITE" id="PS51002">
    <property type="entry name" value="CYTB_NTER"/>
    <property type="match status" value="1"/>
</dbReference>
<keyword evidence="11" id="KW-1278">Translocase</keyword>
<evidence type="ECO:0000256" key="6">
    <source>
        <dbReference type="ARBA" id="ARBA00022475"/>
    </source>
</evidence>
<evidence type="ECO:0000256" key="8">
    <source>
        <dbReference type="ARBA" id="ARBA00022660"/>
    </source>
</evidence>
<gene>
    <name evidence="21" type="ORF">FM105_06465</name>
</gene>
<keyword evidence="10" id="KW-0479">Metal-binding</keyword>
<evidence type="ECO:0000256" key="19">
    <source>
        <dbReference type="SAM" id="Phobius"/>
    </source>
</evidence>
<accession>A0A1X6XCN7</accession>
<keyword evidence="6" id="KW-1003">Cell membrane</keyword>
<dbReference type="FunFam" id="1.20.810.10:FF:000007">
    <property type="entry name" value="Ubiquinol-cytochrome C reductase B subunit"/>
    <property type="match status" value="1"/>
</dbReference>
<feature type="transmembrane region" description="Helical" evidence="19">
    <location>
        <begin position="178"/>
        <end position="200"/>
    </location>
</feature>
<organism evidence="21 22">
    <name type="scientific">Brevibacterium yomogidense</name>
    <dbReference type="NCBI Taxonomy" id="946573"/>
    <lineage>
        <taxon>Bacteria</taxon>
        <taxon>Bacillati</taxon>
        <taxon>Actinomycetota</taxon>
        <taxon>Actinomycetes</taxon>
        <taxon>Micrococcales</taxon>
        <taxon>Brevibacteriaceae</taxon>
        <taxon>Brevibacterium</taxon>
    </lineage>
</organism>
<dbReference type="GO" id="GO:0016491">
    <property type="term" value="F:oxidoreductase activity"/>
    <property type="evidence" value="ECO:0007669"/>
    <property type="project" value="UniProtKB-KW"/>
</dbReference>
<dbReference type="AlphaFoldDB" id="A0A1X6XCN7"/>
<sequence>MSTTQQTNRATAIVGDVAQWTEDRTSASKAVREFGRKIFPSHWSFMLGEVALYSFVILVLTGTFLTFWFKPAMAEVIYNGPWTPLRGVTISEAYQSTLEISFEVRGGLFIRQMHHWAALLFMAGLSIHALRVFFTGAFRKPRELNWVIGIVLSMVGLGAGFTGYSLPDDLLSGNGLRIIDGLLKSIPLVGTYISFFLFGGEFPGIDIVSRLYSLHIMILPAVLIALIGVHMMFLVIHKHTHWAGPGHTEKNVVGEPVLPSFAAKAGGFFFMIFAVIAFISALFTTNPIWNYGPYDPSPVSAGTQPDWYVGWADGILRIMPGWMEFYIFGYPISLNINIAIIIMMGFWGIAAIWPWIESWLLKDRREHHILDRPRNAPTRTALGVAAVVWYAVMWAGASGDLVAVFFHMSLNDMIYIFRVLFIVGPFIAFFLTRRICISLQRKDRELVLHGHESGHIIRLPHGEFQERHIPLTPHESWKLTAFEAPPAIPAQPGAKGKVSGLERVRAAMAKYFYEERVTPVTKAELDAAHGDHHGEVEGDDHRDHSAGLEK</sequence>
<name>A0A1X6XCN7_9MICO</name>
<dbReference type="InterPro" id="IPR005797">
    <property type="entry name" value="Cyt_b/b6_N"/>
</dbReference>
<dbReference type="GO" id="GO:0046872">
    <property type="term" value="F:metal ion binding"/>
    <property type="evidence" value="ECO:0007669"/>
    <property type="project" value="UniProtKB-KW"/>
</dbReference>
<feature type="domain" description="Cytochrome b/b6 N-terminal region profile" evidence="20">
    <location>
        <begin position="17"/>
        <end position="243"/>
    </location>
</feature>
<dbReference type="SUPFAM" id="SSF81342">
    <property type="entry name" value="Transmembrane di-heme cytochromes"/>
    <property type="match status" value="1"/>
</dbReference>
<evidence type="ECO:0000256" key="13">
    <source>
        <dbReference type="ARBA" id="ARBA00022989"/>
    </source>
</evidence>
<keyword evidence="15 19" id="KW-0472">Membrane</keyword>
<feature type="transmembrane region" description="Helical" evidence="19">
    <location>
        <begin position="268"/>
        <end position="289"/>
    </location>
</feature>
<evidence type="ECO:0000256" key="9">
    <source>
        <dbReference type="ARBA" id="ARBA00022692"/>
    </source>
</evidence>
<feature type="transmembrane region" description="Helical" evidence="19">
    <location>
        <begin position="115"/>
        <end position="134"/>
    </location>
</feature>
<keyword evidence="8" id="KW-0679">Respiratory chain</keyword>
<evidence type="ECO:0000256" key="2">
    <source>
        <dbReference type="ARBA" id="ARBA00004651"/>
    </source>
</evidence>
<comment type="subcellular location">
    <subcellularLocation>
        <location evidence="2">Cell membrane</location>
        <topology evidence="2">Multi-pass membrane protein</topology>
    </subcellularLocation>
</comment>
<keyword evidence="22" id="KW-1185">Reference proteome</keyword>
<feature type="region of interest" description="Disordered" evidence="18">
    <location>
        <begin position="531"/>
        <end position="550"/>
    </location>
</feature>